<feature type="region of interest" description="Disordered" evidence="1">
    <location>
        <begin position="62"/>
        <end position="114"/>
    </location>
</feature>
<proteinExistence type="predicted"/>
<sequence>MKSCTGIHRLTVPLGLSGNLNFSEFPPKAFVEKDIMLQARPLECDLIANVPMVRERRRATCSLGLTSSESGKKGEGNGPAATAPAPASAPALAPAPVPASASESALAPVEATAA</sequence>
<dbReference type="AlphaFoldDB" id="A0A834P6K3"/>
<comment type="caution">
    <text evidence="2">The sequence shown here is derived from an EMBL/GenBank/DDBJ whole genome shotgun (WGS) entry which is preliminary data.</text>
</comment>
<name>A0A834P6K3_VESPE</name>
<evidence type="ECO:0000313" key="2">
    <source>
        <dbReference type="EMBL" id="KAF7429935.1"/>
    </source>
</evidence>
<gene>
    <name evidence="2" type="ORF">H0235_006333</name>
</gene>
<evidence type="ECO:0000256" key="1">
    <source>
        <dbReference type="SAM" id="MobiDB-lite"/>
    </source>
</evidence>
<reference evidence="2" key="1">
    <citation type="journal article" date="2020" name="G3 (Bethesda)">
        <title>High-Quality Assemblies for Three Invasive Social Wasps from the &lt;i&gt;Vespula&lt;/i&gt; Genus.</title>
        <authorList>
            <person name="Harrop T.W.R."/>
            <person name="Guhlin J."/>
            <person name="McLaughlin G.M."/>
            <person name="Permina E."/>
            <person name="Stockwell P."/>
            <person name="Gilligan J."/>
            <person name="Le Lec M.F."/>
            <person name="Gruber M.A.M."/>
            <person name="Quinn O."/>
            <person name="Lovegrove M."/>
            <person name="Duncan E.J."/>
            <person name="Remnant E.J."/>
            <person name="Van Eeckhoven J."/>
            <person name="Graham B."/>
            <person name="Knapp R.A."/>
            <person name="Langford K.W."/>
            <person name="Kronenberg Z."/>
            <person name="Press M.O."/>
            <person name="Eacker S.M."/>
            <person name="Wilson-Rankin E.E."/>
            <person name="Purcell J."/>
            <person name="Lester P.J."/>
            <person name="Dearden P.K."/>
        </authorList>
    </citation>
    <scope>NUCLEOTIDE SEQUENCE</scope>
    <source>
        <strain evidence="2">Volc-1</strain>
    </source>
</reference>
<keyword evidence="3" id="KW-1185">Reference proteome</keyword>
<accession>A0A834P6K3</accession>
<dbReference type="EMBL" id="JACSDY010000004">
    <property type="protein sequence ID" value="KAF7429935.1"/>
    <property type="molecule type" value="Genomic_DNA"/>
</dbReference>
<protein>
    <submittedName>
        <fullName evidence="2">Uncharacterized protein</fullName>
    </submittedName>
</protein>
<feature type="compositionally biased region" description="Low complexity" evidence="1">
    <location>
        <begin position="79"/>
        <end position="114"/>
    </location>
</feature>
<dbReference type="Proteomes" id="UP000600918">
    <property type="component" value="Unassembled WGS sequence"/>
</dbReference>
<evidence type="ECO:0000313" key="3">
    <source>
        <dbReference type="Proteomes" id="UP000600918"/>
    </source>
</evidence>
<organism evidence="2 3">
    <name type="scientific">Vespula pensylvanica</name>
    <name type="common">Western yellow jacket</name>
    <name type="synonym">Wasp</name>
    <dbReference type="NCBI Taxonomy" id="30213"/>
    <lineage>
        <taxon>Eukaryota</taxon>
        <taxon>Metazoa</taxon>
        <taxon>Ecdysozoa</taxon>
        <taxon>Arthropoda</taxon>
        <taxon>Hexapoda</taxon>
        <taxon>Insecta</taxon>
        <taxon>Pterygota</taxon>
        <taxon>Neoptera</taxon>
        <taxon>Endopterygota</taxon>
        <taxon>Hymenoptera</taxon>
        <taxon>Apocrita</taxon>
        <taxon>Aculeata</taxon>
        <taxon>Vespoidea</taxon>
        <taxon>Vespidae</taxon>
        <taxon>Vespinae</taxon>
        <taxon>Vespula</taxon>
    </lineage>
</organism>